<comment type="caution">
    <text evidence="3">The sequence shown here is derived from an EMBL/GenBank/DDBJ whole genome shotgun (WGS) entry which is preliminary data.</text>
</comment>
<reference evidence="3" key="1">
    <citation type="submission" date="2023-10" db="EMBL/GenBank/DDBJ databases">
        <title>Genome assemblies of two species of porcelain crab, Petrolisthes cinctipes and Petrolisthes manimaculis (Anomura: Porcellanidae).</title>
        <authorList>
            <person name="Angst P."/>
        </authorList>
    </citation>
    <scope>NUCLEOTIDE SEQUENCE</scope>
    <source>
        <strain evidence="3">PB745_01</strain>
        <tissue evidence="3">Gill</tissue>
    </source>
</reference>
<evidence type="ECO:0000256" key="2">
    <source>
        <dbReference type="SAM" id="Phobius"/>
    </source>
</evidence>
<evidence type="ECO:0000313" key="4">
    <source>
        <dbReference type="Proteomes" id="UP001286313"/>
    </source>
</evidence>
<feature type="region of interest" description="Disordered" evidence="1">
    <location>
        <begin position="1"/>
        <end position="20"/>
    </location>
</feature>
<name>A0AAE1EJB6_PETCI</name>
<dbReference type="AlphaFoldDB" id="A0AAE1EJB6"/>
<keyword evidence="2" id="KW-0472">Membrane</keyword>
<keyword evidence="2" id="KW-1133">Transmembrane helix</keyword>
<keyword evidence="4" id="KW-1185">Reference proteome</keyword>
<organism evidence="3 4">
    <name type="scientific">Petrolisthes cinctipes</name>
    <name type="common">Flat porcelain crab</name>
    <dbReference type="NCBI Taxonomy" id="88211"/>
    <lineage>
        <taxon>Eukaryota</taxon>
        <taxon>Metazoa</taxon>
        <taxon>Ecdysozoa</taxon>
        <taxon>Arthropoda</taxon>
        <taxon>Crustacea</taxon>
        <taxon>Multicrustacea</taxon>
        <taxon>Malacostraca</taxon>
        <taxon>Eumalacostraca</taxon>
        <taxon>Eucarida</taxon>
        <taxon>Decapoda</taxon>
        <taxon>Pleocyemata</taxon>
        <taxon>Anomura</taxon>
        <taxon>Galatheoidea</taxon>
        <taxon>Porcellanidae</taxon>
        <taxon>Petrolisthes</taxon>
    </lineage>
</organism>
<dbReference type="EMBL" id="JAWQEG010007900">
    <property type="protein sequence ID" value="KAK3851426.1"/>
    <property type="molecule type" value="Genomic_DNA"/>
</dbReference>
<proteinExistence type="predicted"/>
<feature type="transmembrane region" description="Helical" evidence="2">
    <location>
        <begin position="54"/>
        <end position="73"/>
    </location>
</feature>
<gene>
    <name evidence="3" type="ORF">Pcinc_041925</name>
</gene>
<dbReference type="Proteomes" id="UP001286313">
    <property type="component" value="Unassembled WGS sequence"/>
</dbReference>
<protein>
    <submittedName>
        <fullName evidence="3">Uncharacterized protein</fullName>
    </submittedName>
</protein>
<evidence type="ECO:0000256" key="1">
    <source>
        <dbReference type="SAM" id="MobiDB-lite"/>
    </source>
</evidence>
<accession>A0AAE1EJB6</accession>
<keyword evidence="2" id="KW-0812">Transmembrane</keyword>
<evidence type="ECO:0000313" key="3">
    <source>
        <dbReference type="EMBL" id="KAK3851426.1"/>
    </source>
</evidence>
<sequence length="143" mass="15747">MGKAGLGKGNRASGEFYPHQTHNPSLPTPFSLELSPTILKHATPFHPSRRVKHLCSFFLLNTLPTILIIPPLLPFLSLSYPTNPPTHPLTILNPSAPSHPSRRIERILSEAKTAEVGWVGEIRSICSLVTESRFDTHSPPTTD</sequence>